<evidence type="ECO:0000313" key="4">
    <source>
        <dbReference type="Proteomes" id="UP000184212"/>
    </source>
</evidence>
<protein>
    <submittedName>
        <fullName evidence="3">Histidine kinase</fullName>
    </submittedName>
</protein>
<dbReference type="InterPro" id="IPR050640">
    <property type="entry name" value="Bact_2-comp_sensor_kinase"/>
</dbReference>
<reference evidence="3 4" key="1">
    <citation type="submission" date="2016-11" db="EMBL/GenBank/DDBJ databases">
        <authorList>
            <person name="Jaros S."/>
            <person name="Januszkiewicz K."/>
            <person name="Wedrychowicz H."/>
        </authorList>
    </citation>
    <scope>NUCLEOTIDE SEQUENCE [LARGE SCALE GENOMIC DNA]</scope>
    <source>
        <strain evidence="3 4">DSM 24574</strain>
    </source>
</reference>
<keyword evidence="4" id="KW-1185">Reference proteome</keyword>
<dbReference type="Pfam" id="PF06580">
    <property type="entry name" value="His_kinase"/>
    <property type="match status" value="1"/>
</dbReference>
<organism evidence="3 4">
    <name type="scientific">Chryseolinea serpens</name>
    <dbReference type="NCBI Taxonomy" id="947013"/>
    <lineage>
        <taxon>Bacteria</taxon>
        <taxon>Pseudomonadati</taxon>
        <taxon>Bacteroidota</taxon>
        <taxon>Cytophagia</taxon>
        <taxon>Cytophagales</taxon>
        <taxon>Fulvivirgaceae</taxon>
        <taxon>Chryseolinea</taxon>
    </lineage>
</organism>
<dbReference type="GO" id="GO:0016020">
    <property type="term" value="C:membrane"/>
    <property type="evidence" value="ECO:0007669"/>
    <property type="project" value="InterPro"/>
</dbReference>
<feature type="transmembrane region" description="Helical" evidence="1">
    <location>
        <begin position="73"/>
        <end position="97"/>
    </location>
</feature>
<evidence type="ECO:0000259" key="2">
    <source>
        <dbReference type="Pfam" id="PF06580"/>
    </source>
</evidence>
<evidence type="ECO:0000313" key="3">
    <source>
        <dbReference type="EMBL" id="SHG41708.1"/>
    </source>
</evidence>
<feature type="domain" description="Signal transduction histidine kinase internal region" evidence="2">
    <location>
        <begin position="169"/>
        <end position="247"/>
    </location>
</feature>
<dbReference type="InterPro" id="IPR010559">
    <property type="entry name" value="Sig_transdc_His_kin_internal"/>
</dbReference>
<dbReference type="AlphaFoldDB" id="A0A1M5JMG7"/>
<dbReference type="RefSeq" id="WP_178376985.1">
    <property type="nucleotide sequence ID" value="NZ_FQWQ01000001.1"/>
</dbReference>
<accession>A0A1M5JMG7</accession>
<dbReference type="STRING" id="947013.SAMN04488109_0162"/>
<dbReference type="SUPFAM" id="SSF55874">
    <property type="entry name" value="ATPase domain of HSP90 chaperone/DNA topoisomerase II/histidine kinase"/>
    <property type="match status" value="1"/>
</dbReference>
<feature type="transmembrane region" description="Helical" evidence="1">
    <location>
        <begin position="43"/>
        <end position="61"/>
    </location>
</feature>
<evidence type="ECO:0000256" key="1">
    <source>
        <dbReference type="SAM" id="Phobius"/>
    </source>
</evidence>
<dbReference type="EMBL" id="FQWQ01000001">
    <property type="protein sequence ID" value="SHG41708.1"/>
    <property type="molecule type" value="Genomic_DNA"/>
</dbReference>
<dbReference type="PANTHER" id="PTHR34220:SF7">
    <property type="entry name" value="SENSOR HISTIDINE KINASE YPDA"/>
    <property type="match status" value="1"/>
</dbReference>
<name>A0A1M5JMG7_9BACT</name>
<dbReference type="InterPro" id="IPR036890">
    <property type="entry name" value="HATPase_C_sf"/>
</dbReference>
<keyword evidence="1" id="KW-1133">Transmembrane helix</keyword>
<feature type="transmembrane region" description="Helical" evidence="1">
    <location>
        <begin position="5"/>
        <end position="23"/>
    </location>
</feature>
<keyword evidence="3" id="KW-0808">Transferase</keyword>
<keyword evidence="3" id="KW-0418">Kinase</keyword>
<gene>
    <name evidence="3" type="ORF">SAMN04488109_0162</name>
</gene>
<dbReference type="Gene3D" id="3.30.565.10">
    <property type="entry name" value="Histidine kinase-like ATPase, C-terminal domain"/>
    <property type="match status" value="1"/>
</dbReference>
<feature type="transmembrane region" description="Helical" evidence="1">
    <location>
        <begin position="140"/>
        <end position="157"/>
    </location>
</feature>
<keyword evidence="1" id="KW-0472">Membrane</keyword>
<keyword evidence="1" id="KW-0812">Transmembrane</keyword>
<dbReference type="Proteomes" id="UP000184212">
    <property type="component" value="Unassembled WGS sequence"/>
</dbReference>
<dbReference type="PANTHER" id="PTHR34220">
    <property type="entry name" value="SENSOR HISTIDINE KINASE YPDA"/>
    <property type="match status" value="1"/>
</dbReference>
<dbReference type="GO" id="GO:0000155">
    <property type="term" value="F:phosphorelay sensor kinase activity"/>
    <property type="evidence" value="ECO:0007669"/>
    <property type="project" value="InterPro"/>
</dbReference>
<sequence>MTKKYITIFWHVLGCLAFLVIPVFLSPRPPGMPLLSPATMRDFLADCLMLVIFYLNFYLLIPQVYFRGKTFWYGMLILLGFLTITLLPSLMTGYVPWDPPTQMQRGMRPPIDSHAISAVPAALPPMRSDASFLTQVKHNIFLYIAVILFSILLRVRMKLFDTEVLKFKAEMSTLRNQINPHFLFNTLNNIYALAIREKSPTTASTILKLSGMMRYVVTETRHEFVPLEREINYTNDYIDLQKLRLTKNMNLSYRVTGVIRDQEIAPLVLMPFIENAFKHGVNPDQDSFINIHIDVNESFVELNVENQKLKIDHEQHAKSGVGIENTRARLESLYGRNYTLAVHEDPLHYRIKLTLRLT</sequence>
<proteinExistence type="predicted"/>